<dbReference type="Proteomes" id="UP001272097">
    <property type="component" value="Unassembled WGS sequence"/>
</dbReference>
<reference evidence="2 3" key="1">
    <citation type="submission" date="2023-08" db="EMBL/GenBank/DDBJ databases">
        <title>Implementing the SeqCode for naming new Mesorhizobium species isolated from Vachellia karroo root nodules.</title>
        <authorList>
            <person name="Van Lill M."/>
        </authorList>
    </citation>
    <scope>NUCLEOTIDE SEQUENCE [LARGE SCALE GENOMIC DNA]</scope>
    <source>
        <strain evidence="2 3">VK3E</strain>
    </source>
</reference>
<proteinExistence type="predicted"/>
<sequence>MNHFAAPSFWDAYDKLPKAIRVKADSSFAKLRADPFHPSLHFKRVGRYWSARVDLNYRAVAVRDQDDMIWFWIGTHSEYERLLK</sequence>
<organism evidence="2 3">
    <name type="scientific">Mesorhizobium australafricanum</name>
    <dbReference type="NCBI Taxonomy" id="3072311"/>
    <lineage>
        <taxon>Bacteria</taxon>
        <taxon>Pseudomonadati</taxon>
        <taxon>Pseudomonadota</taxon>
        <taxon>Alphaproteobacteria</taxon>
        <taxon>Hyphomicrobiales</taxon>
        <taxon>Phyllobacteriaceae</taxon>
        <taxon>Mesorhizobium</taxon>
    </lineage>
</organism>
<name>A0ABU4X483_9HYPH</name>
<evidence type="ECO:0000313" key="3">
    <source>
        <dbReference type="Proteomes" id="UP001272097"/>
    </source>
</evidence>
<evidence type="ECO:0000259" key="1">
    <source>
        <dbReference type="Pfam" id="PF24732"/>
    </source>
</evidence>
<feature type="domain" description="ParE-like toxin" evidence="1">
    <location>
        <begin position="18"/>
        <end position="81"/>
    </location>
</feature>
<gene>
    <name evidence="2" type="ORF">RFM51_26510</name>
</gene>
<dbReference type="InterPro" id="IPR056925">
    <property type="entry name" value="ParE-like"/>
</dbReference>
<dbReference type="InterPro" id="IPR035093">
    <property type="entry name" value="RelE/ParE_toxin_dom_sf"/>
</dbReference>
<dbReference type="RefSeq" id="WP_320217123.1">
    <property type="nucleotide sequence ID" value="NZ_JAVIIS010000054.1"/>
</dbReference>
<dbReference type="Pfam" id="PF24732">
    <property type="entry name" value="ParE_like"/>
    <property type="match status" value="1"/>
</dbReference>
<accession>A0ABU4X483</accession>
<keyword evidence="3" id="KW-1185">Reference proteome</keyword>
<comment type="caution">
    <text evidence="2">The sequence shown here is derived from an EMBL/GenBank/DDBJ whole genome shotgun (WGS) entry which is preliminary data.</text>
</comment>
<dbReference type="SUPFAM" id="SSF143011">
    <property type="entry name" value="RelE-like"/>
    <property type="match status" value="1"/>
</dbReference>
<dbReference type="EMBL" id="JAVIIS010000054">
    <property type="protein sequence ID" value="MDX8443127.1"/>
    <property type="molecule type" value="Genomic_DNA"/>
</dbReference>
<protein>
    <recommendedName>
        <fullName evidence="1">ParE-like toxin domain-containing protein</fullName>
    </recommendedName>
</protein>
<evidence type="ECO:0000313" key="2">
    <source>
        <dbReference type="EMBL" id="MDX8443127.1"/>
    </source>
</evidence>